<gene>
    <name evidence="1" type="ORF">NSU_pLA2064</name>
</gene>
<dbReference type="PATRIC" id="fig|1088721.3.peg.5105"/>
<evidence type="ECO:0000313" key="1">
    <source>
        <dbReference type="EMBL" id="EHJ57871.1"/>
    </source>
</evidence>
<organism evidence="1 2">
    <name type="scientific">Novosphingobium pentaromativorans US6-1</name>
    <dbReference type="NCBI Taxonomy" id="1088721"/>
    <lineage>
        <taxon>Bacteria</taxon>
        <taxon>Pseudomonadati</taxon>
        <taxon>Pseudomonadota</taxon>
        <taxon>Alphaproteobacteria</taxon>
        <taxon>Sphingomonadales</taxon>
        <taxon>Sphingomonadaceae</taxon>
        <taxon>Novosphingobium</taxon>
    </lineage>
</organism>
<dbReference type="AlphaFoldDB" id="G6ELJ0"/>
<dbReference type="EMBL" id="AGFM01000123">
    <property type="protein sequence ID" value="EHJ57871.1"/>
    <property type="molecule type" value="Genomic_DNA"/>
</dbReference>
<proteinExistence type="predicted"/>
<dbReference type="Proteomes" id="UP000004030">
    <property type="component" value="Unassembled WGS sequence"/>
</dbReference>
<accession>G6ELJ0</accession>
<keyword evidence="2" id="KW-1185">Reference proteome</keyword>
<name>G6ELJ0_9SPHN</name>
<keyword evidence="1" id="KW-0614">Plasmid</keyword>
<geneLocation type="plasmid" evidence="1">
    <name>pLA2</name>
</geneLocation>
<comment type="caution">
    <text evidence="1">The sequence shown here is derived from an EMBL/GenBank/DDBJ whole genome shotgun (WGS) entry which is preliminary data.</text>
</comment>
<protein>
    <submittedName>
        <fullName evidence="1">Uncharacterized protein</fullName>
    </submittedName>
</protein>
<reference evidence="1 2" key="1">
    <citation type="journal article" date="2012" name="J. Bacteriol.">
        <title>Genome sequence of benzo(a)pyrene-degrading bacterium Novosphingobium pentaromativorans US6-1.</title>
        <authorList>
            <person name="Luo Y.R."/>
            <person name="Kang S.G."/>
            <person name="Kim S.J."/>
            <person name="Kim M.R."/>
            <person name="Li N."/>
            <person name="Lee J.H."/>
            <person name="Kwon K.K."/>
        </authorList>
    </citation>
    <scope>NUCLEOTIDE SEQUENCE [LARGE SCALE GENOMIC DNA]</scope>
    <source>
        <strain evidence="1 2">US6-1</strain>
        <plasmid evidence="1">pLA2</plasmid>
    </source>
</reference>
<sequence length="35" mass="4148">MLSDYRLSNYWQRIALPATSPERQSLYLIGTIYVQ</sequence>
<evidence type="ECO:0000313" key="2">
    <source>
        <dbReference type="Proteomes" id="UP000004030"/>
    </source>
</evidence>